<evidence type="ECO:0000256" key="1">
    <source>
        <dbReference type="SAM" id="Coils"/>
    </source>
</evidence>
<keyword evidence="3" id="KW-1185">Reference proteome</keyword>
<name>A0A0L0TDT4_ALLM3</name>
<dbReference type="Proteomes" id="UP000054350">
    <property type="component" value="Unassembled WGS sequence"/>
</dbReference>
<gene>
    <name evidence="2" type="ORF">AMAG_20583</name>
</gene>
<organism evidence="2 3">
    <name type="scientific">Allomyces macrogynus (strain ATCC 38327)</name>
    <name type="common">Allomyces javanicus var. macrogynus</name>
    <dbReference type="NCBI Taxonomy" id="578462"/>
    <lineage>
        <taxon>Eukaryota</taxon>
        <taxon>Fungi</taxon>
        <taxon>Fungi incertae sedis</taxon>
        <taxon>Blastocladiomycota</taxon>
        <taxon>Blastocladiomycetes</taxon>
        <taxon>Blastocladiales</taxon>
        <taxon>Blastocladiaceae</taxon>
        <taxon>Allomyces</taxon>
    </lineage>
</organism>
<proteinExistence type="predicted"/>
<feature type="coiled-coil region" evidence="1">
    <location>
        <begin position="161"/>
        <end position="195"/>
    </location>
</feature>
<sequence length="267" mass="30030">MLDLETQLDEARRVATAVKDDLATAKRTITELTTTQQHILAEMDRLAERSMQLERQCAQAKAKHARTKERYEHQMMVTAKLQTELDEVAGHVDEWKRLAEDREREVMDLEQQLDEYRAEASRKLAADRGESAGVEPGPRLVDVPARSLGDELMRATTAPVNSEVDDRLAEATAEVDRLRLENDQLRQHLVAAQDAAKSAYEDAMRVRPALVAAEAQTDEVEVMPLRGPRYNIETQYDLAEVKRAYREATGADMTLDGVEDDEGGEEG</sequence>
<reference evidence="3" key="2">
    <citation type="submission" date="2009-11" db="EMBL/GenBank/DDBJ databases">
        <title>The Genome Sequence of Allomyces macrogynus strain ATCC 38327.</title>
        <authorList>
            <consortium name="The Broad Institute Genome Sequencing Platform"/>
            <person name="Russ C."/>
            <person name="Cuomo C."/>
            <person name="Shea T."/>
            <person name="Young S.K."/>
            <person name="Zeng Q."/>
            <person name="Koehrsen M."/>
            <person name="Haas B."/>
            <person name="Borodovsky M."/>
            <person name="Guigo R."/>
            <person name="Alvarado L."/>
            <person name="Berlin A."/>
            <person name="Borenstein D."/>
            <person name="Chen Z."/>
            <person name="Engels R."/>
            <person name="Freedman E."/>
            <person name="Gellesch M."/>
            <person name="Goldberg J."/>
            <person name="Griggs A."/>
            <person name="Gujja S."/>
            <person name="Heiman D."/>
            <person name="Hepburn T."/>
            <person name="Howarth C."/>
            <person name="Jen D."/>
            <person name="Larson L."/>
            <person name="Lewis B."/>
            <person name="Mehta T."/>
            <person name="Park D."/>
            <person name="Pearson M."/>
            <person name="Roberts A."/>
            <person name="Saif S."/>
            <person name="Shenoy N."/>
            <person name="Sisk P."/>
            <person name="Stolte C."/>
            <person name="Sykes S."/>
            <person name="Walk T."/>
            <person name="White J."/>
            <person name="Yandava C."/>
            <person name="Burger G."/>
            <person name="Gray M.W."/>
            <person name="Holland P.W.H."/>
            <person name="King N."/>
            <person name="Lang F.B.F."/>
            <person name="Roger A.J."/>
            <person name="Ruiz-Trillo I."/>
            <person name="Lander E."/>
            <person name="Nusbaum C."/>
        </authorList>
    </citation>
    <scope>NUCLEOTIDE SEQUENCE [LARGE SCALE GENOMIC DNA]</scope>
    <source>
        <strain evidence="3">ATCC 38327</strain>
    </source>
</reference>
<dbReference type="EMBL" id="GG745384">
    <property type="protein sequence ID" value="KNE72841.1"/>
    <property type="molecule type" value="Genomic_DNA"/>
</dbReference>
<dbReference type="OrthoDB" id="10417440at2759"/>
<accession>A0A0L0TDT4</accession>
<evidence type="ECO:0000313" key="2">
    <source>
        <dbReference type="EMBL" id="KNE72841.1"/>
    </source>
</evidence>
<evidence type="ECO:0000313" key="3">
    <source>
        <dbReference type="Proteomes" id="UP000054350"/>
    </source>
</evidence>
<feature type="coiled-coil region" evidence="1">
    <location>
        <begin position="1"/>
        <end position="126"/>
    </location>
</feature>
<keyword evidence="1" id="KW-0175">Coiled coil</keyword>
<reference evidence="2 3" key="1">
    <citation type="submission" date="2009-11" db="EMBL/GenBank/DDBJ databases">
        <title>Annotation of Allomyces macrogynus ATCC 38327.</title>
        <authorList>
            <consortium name="The Broad Institute Genome Sequencing Platform"/>
            <person name="Russ C."/>
            <person name="Cuomo C."/>
            <person name="Burger G."/>
            <person name="Gray M.W."/>
            <person name="Holland P.W.H."/>
            <person name="King N."/>
            <person name="Lang F.B.F."/>
            <person name="Roger A.J."/>
            <person name="Ruiz-Trillo I."/>
            <person name="Young S.K."/>
            <person name="Zeng Q."/>
            <person name="Gargeya S."/>
            <person name="Fitzgerald M."/>
            <person name="Haas B."/>
            <person name="Abouelleil A."/>
            <person name="Alvarado L."/>
            <person name="Arachchi H.M."/>
            <person name="Berlin A."/>
            <person name="Chapman S.B."/>
            <person name="Gearin G."/>
            <person name="Goldberg J."/>
            <person name="Griggs A."/>
            <person name="Gujja S."/>
            <person name="Hansen M."/>
            <person name="Heiman D."/>
            <person name="Howarth C."/>
            <person name="Larimer J."/>
            <person name="Lui A."/>
            <person name="MacDonald P.J.P."/>
            <person name="McCowen C."/>
            <person name="Montmayeur A."/>
            <person name="Murphy C."/>
            <person name="Neiman D."/>
            <person name="Pearson M."/>
            <person name="Priest M."/>
            <person name="Roberts A."/>
            <person name="Saif S."/>
            <person name="Shea T."/>
            <person name="Sisk P."/>
            <person name="Stolte C."/>
            <person name="Sykes S."/>
            <person name="Wortman J."/>
            <person name="Nusbaum C."/>
            <person name="Birren B."/>
        </authorList>
    </citation>
    <scope>NUCLEOTIDE SEQUENCE [LARGE SCALE GENOMIC DNA]</scope>
    <source>
        <strain evidence="2 3">ATCC 38327</strain>
    </source>
</reference>
<protein>
    <submittedName>
        <fullName evidence="2">Uncharacterized protein</fullName>
    </submittedName>
</protein>
<dbReference type="AlphaFoldDB" id="A0A0L0TDT4"/>
<dbReference type="VEuPathDB" id="FungiDB:AMAG_20583"/>